<keyword evidence="2" id="KW-1185">Reference proteome</keyword>
<reference evidence="1" key="1">
    <citation type="submission" date="2020-01" db="EMBL/GenBank/DDBJ databases">
        <title>Genome sequence of Kobresia littledalei, the first chromosome-level genome in the family Cyperaceae.</title>
        <authorList>
            <person name="Qu G."/>
        </authorList>
    </citation>
    <scope>NUCLEOTIDE SEQUENCE</scope>
    <source>
        <strain evidence="1">C.B.Clarke</strain>
        <tissue evidence="1">Leaf</tissue>
    </source>
</reference>
<dbReference type="AlphaFoldDB" id="A0A833QIZ8"/>
<organism evidence="1 2">
    <name type="scientific">Carex littledalei</name>
    <dbReference type="NCBI Taxonomy" id="544730"/>
    <lineage>
        <taxon>Eukaryota</taxon>
        <taxon>Viridiplantae</taxon>
        <taxon>Streptophyta</taxon>
        <taxon>Embryophyta</taxon>
        <taxon>Tracheophyta</taxon>
        <taxon>Spermatophyta</taxon>
        <taxon>Magnoliopsida</taxon>
        <taxon>Liliopsida</taxon>
        <taxon>Poales</taxon>
        <taxon>Cyperaceae</taxon>
        <taxon>Cyperoideae</taxon>
        <taxon>Cariceae</taxon>
        <taxon>Carex</taxon>
        <taxon>Carex subgen. Euthyceras</taxon>
    </lineage>
</organism>
<gene>
    <name evidence="1" type="ORF">FCM35_KLT13573</name>
</gene>
<dbReference type="OrthoDB" id="418495at2759"/>
<evidence type="ECO:0000313" key="1">
    <source>
        <dbReference type="EMBL" id="KAF3322432.1"/>
    </source>
</evidence>
<comment type="caution">
    <text evidence="1">The sequence shown here is derived from an EMBL/GenBank/DDBJ whole genome shotgun (WGS) entry which is preliminary data.</text>
</comment>
<accession>A0A833QIZ8</accession>
<protein>
    <submittedName>
        <fullName evidence="1">Uncharacterized protein</fullName>
    </submittedName>
</protein>
<dbReference type="Proteomes" id="UP000623129">
    <property type="component" value="Unassembled WGS sequence"/>
</dbReference>
<evidence type="ECO:0000313" key="2">
    <source>
        <dbReference type="Proteomes" id="UP000623129"/>
    </source>
</evidence>
<dbReference type="EMBL" id="SWLB01000025">
    <property type="protein sequence ID" value="KAF3322432.1"/>
    <property type="molecule type" value="Genomic_DNA"/>
</dbReference>
<name>A0A833QIZ8_9POAL</name>
<proteinExistence type="predicted"/>
<sequence length="203" mass="23375">MNHIYIPIPNGLVSGVVGPIIVKPVKKSVISRRDAEPSSSWFYVGLGLSGGVYTDTSLGMHSDWYARSQIDLRFRPERHLLPPYCYLLQNLLPVPYSVRAKRIFKELEEKPFVVELDQRGSSTQYQPKSPGNNFLANRDFWVGTEQKEHLKSPSQSLLRRLHYVTNQINSSDFLRESLLPSQFNHSHKKLTVKMSVEYFLKII</sequence>